<gene>
    <name evidence="1" type="ORF">GLOIN_2v1886488</name>
</gene>
<protein>
    <submittedName>
        <fullName evidence="1">Uncharacterized protein</fullName>
    </submittedName>
</protein>
<accession>A0A2P4NVC2</accession>
<dbReference type="VEuPathDB" id="FungiDB:RhiirFUN_011241"/>
<name>A0A2P4NVC2_RHIID</name>
<reference evidence="1 2" key="2">
    <citation type="journal article" date="2018" name="New Phytol.">
        <title>High intraspecific genome diversity in the model arbuscular mycorrhizal symbiont Rhizophagus irregularis.</title>
        <authorList>
            <person name="Chen E.C.H."/>
            <person name="Morin E."/>
            <person name="Beaudet D."/>
            <person name="Noel J."/>
            <person name="Yildirir G."/>
            <person name="Ndikumana S."/>
            <person name="Charron P."/>
            <person name="St-Onge C."/>
            <person name="Giorgi J."/>
            <person name="Kruger M."/>
            <person name="Marton T."/>
            <person name="Ropars J."/>
            <person name="Grigoriev I.V."/>
            <person name="Hainaut M."/>
            <person name="Henrissat B."/>
            <person name="Roux C."/>
            <person name="Martin F."/>
            <person name="Corradi N."/>
        </authorList>
    </citation>
    <scope>NUCLEOTIDE SEQUENCE [LARGE SCALE GENOMIC DNA]</scope>
    <source>
        <strain evidence="1 2">DAOM 197198</strain>
    </source>
</reference>
<evidence type="ECO:0000313" key="1">
    <source>
        <dbReference type="EMBL" id="POG57096.1"/>
    </source>
</evidence>
<evidence type="ECO:0000313" key="2">
    <source>
        <dbReference type="Proteomes" id="UP000018888"/>
    </source>
</evidence>
<sequence>MVPCCRSTYWNELAACYLRMHGLNGDISFFSFGTWVWHPVLLALNFGCWISQHCGLSVLFCRTVSVKLSFLDLEMIGLVSSIFGQHLSFYSVHLICNILGDLGLVYEILKAQDAHLETLTLTLALNSDLEFGFRIFSCGFIQLWLWIQIFF</sequence>
<dbReference type="EMBL" id="AUPC02000690">
    <property type="protein sequence ID" value="POG57096.1"/>
    <property type="molecule type" value="Genomic_DNA"/>
</dbReference>
<reference evidence="1 2" key="1">
    <citation type="journal article" date="2013" name="Proc. Natl. Acad. Sci. U.S.A.">
        <title>Genome of an arbuscular mycorrhizal fungus provides insight into the oldest plant symbiosis.</title>
        <authorList>
            <person name="Tisserant E."/>
            <person name="Malbreil M."/>
            <person name="Kuo A."/>
            <person name="Kohler A."/>
            <person name="Symeonidi A."/>
            <person name="Balestrini R."/>
            <person name="Charron P."/>
            <person name="Duensing N."/>
            <person name="Frei Dit Frey N."/>
            <person name="Gianinazzi-Pearson V."/>
            <person name="Gilbert L.B."/>
            <person name="Handa Y."/>
            <person name="Herr J.R."/>
            <person name="Hijri M."/>
            <person name="Koul R."/>
            <person name="Kawaguchi M."/>
            <person name="Krajinski F."/>
            <person name="Lammers P.J."/>
            <person name="Masclaux F.G."/>
            <person name="Murat C."/>
            <person name="Morin E."/>
            <person name="Ndikumana S."/>
            <person name="Pagni M."/>
            <person name="Petitpierre D."/>
            <person name="Requena N."/>
            <person name="Rosikiewicz P."/>
            <person name="Riley R."/>
            <person name="Saito K."/>
            <person name="San Clemente H."/>
            <person name="Shapiro H."/>
            <person name="van Tuinen D."/>
            <person name="Becard G."/>
            <person name="Bonfante P."/>
            <person name="Paszkowski U."/>
            <person name="Shachar-Hill Y.Y."/>
            <person name="Tuskan G.A."/>
            <person name="Young P.W."/>
            <person name="Sanders I.R."/>
            <person name="Henrissat B."/>
            <person name="Rensing S.A."/>
            <person name="Grigoriev I.V."/>
            <person name="Corradi N."/>
            <person name="Roux C."/>
            <person name="Martin F."/>
        </authorList>
    </citation>
    <scope>NUCLEOTIDE SEQUENCE [LARGE SCALE GENOMIC DNA]</scope>
    <source>
        <strain evidence="1 2">DAOM 197198</strain>
    </source>
</reference>
<keyword evidence="2" id="KW-1185">Reference proteome</keyword>
<proteinExistence type="predicted"/>
<dbReference type="AlphaFoldDB" id="A0A2P4NVC2"/>
<organism evidence="1 2">
    <name type="scientific">Rhizophagus irregularis (strain DAOM 181602 / DAOM 197198 / MUCL 43194)</name>
    <name type="common">Arbuscular mycorrhizal fungus</name>
    <name type="synonym">Glomus intraradices</name>
    <dbReference type="NCBI Taxonomy" id="747089"/>
    <lineage>
        <taxon>Eukaryota</taxon>
        <taxon>Fungi</taxon>
        <taxon>Fungi incertae sedis</taxon>
        <taxon>Mucoromycota</taxon>
        <taxon>Glomeromycotina</taxon>
        <taxon>Glomeromycetes</taxon>
        <taxon>Glomerales</taxon>
        <taxon>Glomeraceae</taxon>
        <taxon>Rhizophagus</taxon>
    </lineage>
</organism>
<dbReference type="Proteomes" id="UP000018888">
    <property type="component" value="Unassembled WGS sequence"/>
</dbReference>
<comment type="caution">
    <text evidence="1">The sequence shown here is derived from an EMBL/GenBank/DDBJ whole genome shotgun (WGS) entry which is preliminary data.</text>
</comment>